<evidence type="ECO:0008006" key="3">
    <source>
        <dbReference type="Google" id="ProtNLM"/>
    </source>
</evidence>
<comment type="caution">
    <text evidence="1">The sequence shown here is derived from an EMBL/GenBank/DDBJ whole genome shotgun (WGS) entry which is preliminary data.</text>
</comment>
<dbReference type="InterPro" id="IPR032710">
    <property type="entry name" value="NTF2-like_dom_sf"/>
</dbReference>
<evidence type="ECO:0000313" key="1">
    <source>
        <dbReference type="EMBL" id="TQJ05291.1"/>
    </source>
</evidence>
<dbReference type="Gene3D" id="3.10.450.50">
    <property type="match status" value="1"/>
</dbReference>
<dbReference type="AlphaFoldDB" id="A0A542DQA6"/>
<dbReference type="EMBL" id="VFML01000001">
    <property type="protein sequence ID" value="TQJ05291.1"/>
    <property type="molecule type" value="Genomic_DNA"/>
</dbReference>
<protein>
    <recommendedName>
        <fullName evidence="3">SnoaL-like protein</fullName>
    </recommendedName>
</protein>
<sequence length="107" mass="11845">MPDIDAISDPPVRAVVAAINAADRDGFFASITSDATLSDDGVERDLTQWVDREVFISHGRMENVVSQSEDGRSFVVDYRNDTYGLMRTAWKFEVSDGKVSRIETGQA</sequence>
<proteinExistence type="predicted"/>
<dbReference type="RefSeq" id="WP_142000841.1">
    <property type="nucleotide sequence ID" value="NZ_VFML01000001.1"/>
</dbReference>
<dbReference type="OrthoDB" id="4762924at2"/>
<keyword evidence="2" id="KW-1185">Reference proteome</keyword>
<gene>
    <name evidence="1" type="ORF">FB471_5119</name>
</gene>
<dbReference type="SUPFAM" id="SSF54427">
    <property type="entry name" value="NTF2-like"/>
    <property type="match status" value="1"/>
</dbReference>
<organism evidence="1 2">
    <name type="scientific">Amycolatopsis cihanbeyliensis</name>
    <dbReference type="NCBI Taxonomy" id="1128664"/>
    <lineage>
        <taxon>Bacteria</taxon>
        <taxon>Bacillati</taxon>
        <taxon>Actinomycetota</taxon>
        <taxon>Actinomycetes</taxon>
        <taxon>Pseudonocardiales</taxon>
        <taxon>Pseudonocardiaceae</taxon>
        <taxon>Amycolatopsis</taxon>
    </lineage>
</organism>
<dbReference type="Proteomes" id="UP000320876">
    <property type="component" value="Unassembled WGS sequence"/>
</dbReference>
<evidence type="ECO:0000313" key="2">
    <source>
        <dbReference type="Proteomes" id="UP000320876"/>
    </source>
</evidence>
<reference evidence="1 2" key="1">
    <citation type="submission" date="2019-06" db="EMBL/GenBank/DDBJ databases">
        <title>Sequencing the genomes of 1000 actinobacteria strains.</title>
        <authorList>
            <person name="Klenk H.-P."/>
        </authorList>
    </citation>
    <scope>NUCLEOTIDE SEQUENCE [LARGE SCALE GENOMIC DNA]</scope>
    <source>
        <strain evidence="1 2">DSM 45679</strain>
    </source>
</reference>
<accession>A0A542DQA6</accession>
<name>A0A542DQA6_AMYCI</name>